<evidence type="ECO:0000313" key="1">
    <source>
        <dbReference type="EMBL" id="KAG0501708.1"/>
    </source>
</evidence>
<sequence length="89" mass="10079">MSVSEIIQNLFDFRHGRGADSASLPDAVIQRQKIRRGSQFVGALGDRIRVFRSEIKVMFARRGTEEILLRRRGAEIVFCSSACRSIPKL</sequence>
<gene>
    <name evidence="1" type="ORF">HPP92_001780</name>
</gene>
<organism evidence="1 2">
    <name type="scientific">Vanilla planifolia</name>
    <name type="common">Vanilla</name>
    <dbReference type="NCBI Taxonomy" id="51239"/>
    <lineage>
        <taxon>Eukaryota</taxon>
        <taxon>Viridiplantae</taxon>
        <taxon>Streptophyta</taxon>
        <taxon>Embryophyta</taxon>
        <taxon>Tracheophyta</taxon>
        <taxon>Spermatophyta</taxon>
        <taxon>Magnoliopsida</taxon>
        <taxon>Liliopsida</taxon>
        <taxon>Asparagales</taxon>
        <taxon>Orchidaceae</taxon>
        <taxon>Vanilloideae</taxon>
        <taxon>Vanilleae</taxon>
        <taxon>Vanilla</taxon>
    </lineage>
</organism>
<dbReference type="AlphaFoldDB" id="A0A835SDE7"/>
<proteinExistence type="predicted"/>
<reference evidence="1 2" key="1">
    <citation type="journal article" date="2020" name="Nat. Food">
        <title>A phased Vanilla planifolia genome enables genetic improvement of flavour and production.</title>
        <authorList>
            <person name="Hasing T."/>
            <person name="Tang H."/>
            <person name="Brym M."/>
            <person name="Khazi F."/>
            <person name="Huang T."/>
            <person name="Chambers A.H."/>
        </authorList>
    </citation>
    <scope>NUCLEOTIDE SEQUENCE [LARGE SCALE GENOMIC DNA]</scope>
    <source>
        <tissue evidence="1">Leaf</tissue>
    </source>
</reference>
<name>A0A835SDE7_VANPL</name>
<accession>A0A835SDE7</accession>
<evidence type="ECO:0000313" key="2">
    <source>
        <dbReference type="Proteomes" id="UP000639772"/>
    </source>
</evidence>
<dbReference type="EMBL" id="JADCNM010000001">
    <property type="protein sequence ID" value="KAG0501708.1"/>
    <property type="molecule type" value="Genomic_DNA"/>
</dbReference>
<comment type="caution">
    <text evidence="1">The sequence shown here is derived from an EMBL/GenBank/DDBJ whole genome shotgun (WGS) entry which is preliminary data.</text>
</comment>
<dbReference type="Proteomes" id="UP000639772">
    <property type="component" value="Chromosome 1"/>
</dbReference>
<protein>
    <submittedName>
        <fullName evidence="1">Uncharacterized protein</fullName>
    </submittedName>
</protein>